<dbReference type="Gene3D" id="3.90.550.10">
    <property type="entry name" value="Spore Coat Polysaccharide Biosynthesis Protein SpsA, Chain A"/>
    <property type="match status" value="1"/>
</dbReference>
<comment type="caution">
    <text evidence="2">The sequence shown here is derived from an EMBL/GenBank/DDBJ whole genome shotgun (WGS) entry which is preliminary data.</text>
</comment>
<dbReference type="PATRIC" id="fig|1217703.3.peg.1256"/>
<reference evidence="2 3" key="1">
    <citation type="submission" date="2013-02" db="EMBL/GenBank/DDBJ databases">
        <title>The Genome Sequence of Acinetobacter sp. ANC 4105.</title>
        <authorList>
            <consortium name="The Broad Institute Genome Sequencing Platform"/>
            <consortium name="The Broad Institute Genome Sequencing Center for Infectious Disease"/>
            <person name="Cerqueira G."/>
            <person name="Feldgarden M."/>
            <person name="Courvalin P."/>
            <person name="Perichon B."/>
            <person name="Grillot-Courvalin C."/>
            <person name="Clermont D."/>
            <person name="Rocha E."/>
            <person name="Yoon E.-J."/>
            <person name="Nemec A."/>
            <person name="Walker B."/>
            <person name="Young S.K."/>
            <person name="Zeng Q."/>
            <person name="Gargeya S."/>
            <person name="Fitzgerald M."/>
            <person name="Haas B."/>
            <person name="Abouelleil A."/>
            <person name="Alvarado L."/>
            <person name="Arachchi H.M."/>
            <person name="Berlin A.M."/>
            <person name="Chapman S.B."/>
            <person name="Dewar J."/>
            <person name="Goldberg J."/>
            <person name="Griggs A."/>
            <person name="Gujja S."/>
            <person name="Hansen M."/>
            <person name="Howarth C."/>
            <person name="Imamovic A."/>
            <person name="Larimer J."/>
            <person name="McCowan C."/>
            <person name="Murphy C."/>
            <person name="Neiman D."/>
            <person name="Pearson M."/>
            <person name="Priest M."/>
            <person name="Roberts A."/>
            <person name="Saif S."/>
            <person name="Shea T."/>
            <person name="Sisk P."/>
            <person name="Sykes S."/>
            <person name="Wortman J."/>
            <person name="Nusbaum C."/>
            <person name="Birren B."/>
        </authorList>
    </citation>
    <scope>NUCLEOTIDE SEQUENCE [LARGE SCALE GENOMIC DNA]</scope>
    <source>
        <strain evidence="2 3">ANC 4105</strain>
    </source>
</reference>
<keyword evidence="3" id="KW-1185">Reference proteome</keyword>
<organism evidence="2 3">
    <name type="scientific">Acinetobacter dispersus</name>
    <dbReference type="NCBI Taxonomy" id="70348"/>
    <lineage>
        <taxon>Bacteria</taxon>
        <taxon>Pseudomonadati</taxon>
        <taxon>Pseudomonadota</taxon>
        <taxon>Gammaproteobacteria</taxon>
        <taxon>Moraxellales</taxon>
        <taxon>Moraxellaceae</taxon>
        <taxon>Acinetobacter</taxon>
    </lineage>
</organism>
<dbReference type="GO" id="GO:0016758">
    <property type="term" value="F:hexosyltransferase activity"/>
    <property type="evidence" value="ECO:0007669"/>
    <property type="project" value="UniProtKB-ARBA"/>
</dbReference>
<name>N9MUJ8_9GAMM</name>
<dbReference type="InterPro" id="IPR029044">
    <property type="entry name" value="Nucleotide-diphossugar_trans"/>
</dbReference>
<protein>
    <recommendedName>
        <fullName evidence="1">Glycosyltransferase 2-like domain-containing protein</fullName>
    </recommendedName>
</protein>
<gene>
    <name evidence="2" type="ORF">F904_01307</name>
</gene>
<dbReference type="Pfam" id="PF00535">
    <property type="entry name" value="Glycos_transf_2"/>
    <property type="match status" value="1"/>
</dbReference>
<dbReference type="CDD" id="cd00761">
    <property type="entry name" value="Glyco_tranf_GTA_type"/>
    <property type="match status" value="1"/>
</dbReference>
<evidence type="ECO:0000313" key="2">
    <source>
        <dbReference type="EMBL" id="ENW94381.1"/>
    </source>
</evidence>
<feature type="domain" description="Glycosyltransferase 2-like" evidence="1">
    <location>
        <begin position="3"/>
        <end position="162"/>
    </location>
</feature>
<dbReference type="RefSeq" id="WP_005186445.1">
    <property type="nucleotide sequence ID" value="NZ_KB850049.1"/>
</dbReference>
<dbReference type="InterPro" id="IPR001173">
    <property type="entry name" value="Glyco_trans_2-like"/>
</dbReference>
<dbReference type="OrthoDB" id="9801954at2"/>
<dbReference type="SUPFAM" id="SSF53448">
    <property type="entry name" value="Nucleotide-diphospho-sugar transferases"/>
    <property type="match status" value="1"/>
</dbReference>
<proteinExistence type="predicted"/>
<dbReference type="HOGENOM" id="CLU_025996_25_0_6"/>
<dbReference type="PANTHER" id="PTHR22916">
    <property type="entry name" value="GLYCOSYLTRANSFERASE"/>
    <property type="match status" value="1"/>
</dbReference>
<evidence type="ECO:0000313" key="3">
    <source>
        <dbReference type="Proteomes" id="UP000013261"/>
    </source>
</evidence>
<dbReference type="AlphaFoldDB" id="N9MUJ8"/>
<dbReference type="EMBL" id="APRL01000010">
    <property type="protein sequence ID" value="ENW94381.1"/>
    <property type="molecule type" value="Genomic_DNA"/>
</dbReference>
<dbReference type="eggNOG" id="COG0463">
    <property type="taxonomic scope" value="Bacteria"/>
</dbReference>
<accession>N9MUJ8</accession>
<dbReference type="PANTHER" id="PTHR22916:SF3">
    <property type="entry name" value="UDP-GLCNAC:BETAGAL BETA-1,3-N-ACETYLGLUCOSAMINYLTRANSFERASE-LIKE PROTEIN 1"/>
    <property type="match status" value="1"/>
</dbReference>
<sequence>MITVIIPVFNKSAYIEKTIQSVLGQTYRNFELLLIDDGSTDNSKDIIESVILDDNRCHYFFQNNKGVSATRNYGLSLARGDYVTFLDADDEYSPQFLIKMLSAIKDGDATYCAHYIGKGNNKTKSRFSFIDQELLYGYLSNKCTPNTNSWLIRNDFLTRYNIKFKEGVSWGEDMMFFSEVIIKASRIYPCTEYLTFYQMDVIGSLSVNSMQKINEDINWMLYVKSLIVNSTLSDTLKLKCIDIVECYRMPAGVVYRFIENMSLLSRKEYLDSFLFFNDYMKNIKLVNGLRSLKLYLLFNVLRIKYIYYRMLST</sequence>
<dbReference type="Proteomes" id="UP000013261">
    <property type="component" value="Unassembled WGS sequence"/>
</dbReference>
<evidence type="ECO:0000259" key="1">
    <source>
        <dbReference type="Pfam" id="PF00535"/>
    </source>
</evidence>